<feature type="compositionally biased region" description="Polar residues" evidence="1">
    <location>
        <begin position="224"/>
        <end position="239"/>
    </location>
</feature>
<organism evidence="5 6">
    <name type="scientific">Sinanodonta woodiana</name>
    <name type="common">Chinese pond mussel</name>
    <name type="synonym">Anodonta woodiana</name>
    <dbReference type="NCBI Taxonomy" id="1069815"/>
    <lineage>
        <taxon>Eukaryota</taxon>
        <taxon>Metazoa</taxon>
        <taxon>Spiralia</taxon>
        <taxon>Lophotrochozoa</taxon>
        <taxon>Mollusca</taxon>
        <taxon>Bivalvia</taxon>
        <taxon>Autobranchia</taxon>
        <taxon>Heteroconchia</taxon>
        <taxon>Palaeoheterodonta</taxon>
        <taxon>Unionida</taxon>
        <taxon>Unionoidea</taxon>
        <taxon>Unionidae</taxon>
        <taxon>Unioninae</taxon>
        <taxon>Sinanodonta</taxon>
    </lineage>
</organism>
<evidence type="ECO:0000259" key="4">
    <source>
        <dbReference type="Pfam" id="PF25396"/>
    </source>
</evidence>
<evidence type="ECO:0000313" key="6">
    <source>
        <dbReference type="Proteomes" id="UP001634394"/>
    </source>
</evidence>
<name>A0ABD3VCY3_SINWO</name>
<dbReference type="CDD" id="cd17936">
    <property type="entry name" value="EEXXEc_NFX1"/>
    <property type="match status" value="1"/>
</dbReference>
<feature type="compositionally biased region" description="Basic and acidic residues" evidence="1">
    <location>
        <begin position="26"/>
        <end position="35"/>
    </location>
</feature>
<dbReference type="SUPFAM" id="SSF52540">
    <property type="entry name" value="P-loop containing nucleoside triphosphate hydrolases"/>
    <property type="match status" value="1"/>
</dbReference>
<dbReference type="Proteomes" id="UP001634394">
    <property type="component" value="Unassembled WGS sequence"/>
</dbReference>
<evidence type="ECO:0000256" key="1">
    <source>
        <dbReference type="SAM" id="MobiDB-lite"/>
    </source>
</evidence>
<dbReference type="InterPro" id="IPR041679">
    <property type="entry name" value="DNA2/NAM7-like_C"/>
</dbReference>
<dbReference type="InterPro" id="IPR047187">
    <property type="entry name" value="SF1_C_Upf1"/>
</dbReference>
<feature type="compositionally biased region" description="Polar residues" evidence="1">
    <location>
        <begin position="40"/>
        <end position="51"/>
    </location>
</feature>
<feature type="compositionally biased region" description="Basic and acidic residues" evidence="1">
    <location>
        <begin position="1"/>
        <end position="11"/>
    </location>
</feature>
<dbReference type="InterPro" id="IPR057373">
    <property type="entry name" value="ZNFX1"/>
</dbReference>
<dbReference type="FunFam" id="3.40.50.300:FF:001366">
    <property type="entry name" value="ATP binding protein, putative"/>
    <property type="match status" value="1"/>
</dbReference>
<evidence type="ECO:0000259" key="3">
    <source>
        <dbReference type="Pfam" id="PF13087"/>
    </source>
</evidence>
<evidence type="ECO:0000313" key="5">
    <source>
        <dbReference type="EMBL" id="KAL3859446.1"/>
    </source>
</evidence>
<proteinExistence type="predicted"/>
<feature type="compositionally biased region" description="Basic and acidic residues" evidence="1">
    <location>
        <begin position="211"/>
        <end position="220"/>
    </location>
</feature>
<dbReference type="PANTHER" id="PTHR10887">
    <property type="entry name" value="DNA2/NAM7 HELICASE FAMILY"/>
    <property type="match status" value="1"/>
</dbReference>
<reference evidence="5 6" key="1">
    <citation type="submission" date="2024-11" db="EMBL/GenBank/DDBJ databases">
        <title>Chromosome-level genome assembly of the freshwater bivalve Anodonta woodiana.</title>
        <authorList>
            <person name="Chen X."/>
        </authorList>
    </citation>
    <scope>NUCLEOTIDE SEQUENCE [LARGE SCALE GENOMIC DNA]</scope>
    <source>
        <strain evidence="5">MN2024</strain>
        <tissue evidence="5">Gills</tissue>
    </source>
</reference>
<feature type="compositionally biased region" description="Polar residues" evidence="1">
    <location>
        <begin position="154"/>
        <end position="166"/>
    </location>
</feature>
<feature type="domain" description="DNA2/NAM7 helicase helicase" evidence="2">
    <location>
        <begin position="692"/>
        <end position="843"/>
    </location>
</feature>
<feature type="compositionally biased region" description="Polar residues" evidence="1">
    <location>
        <begin position="117"/>
        <end position="129"/>
    </location>
</feature>
<dbReference type="InterPro" id="IPR041677">
    <property type="entry name" value="DNA2/NAM7_AAA_11"/>
</dbReference>
<feature type="compositionally biased region" description="Polar residues" evidence="1">
    <location>
        <begin position="96"/>
        <end position="110"/>
    </location>
</feature>
<evidence type="ECO:0000259" key="2">
    <source>
        <dbReference type="Pfam" id="PF13086"/>
    </source>
</evidence>
<feature type="domain" description="DNA2/NAM7 helicase helicase" evidence="2">
    <location>
        <begin position="1105"/>
        <end position="1261"/>
    </location>
</feature>
<dbReference type="Pfam" id="PF13087">
    <property type="entry name" value="AAA_12"/>
    <property type="match status" value="1"/>
</dbReference>
<feature type="region of interest" description="Disordered" evidence="1">
    <location>
        <begin position="411"/>
        <end position="435"/>
    </location>
</feature>
<feature type="compositionally biased region" description="Basic and acidic residues" evidence="1">
    <location>
        <begin position="77"/>
        <end position="88"/>
    </location>
</feature>
<feature type="compositionally biased region" description="Basic residues" evidence="1">
    <location>
        <begin position="63"/>
        <end position="76"/>
    </location>
</feature>
<dbReference type="CDD" id="cd18808">
    <property type="entry name" value="SF1_C_Upf1"/>
    <property type="match status" value="1"/>
</dbReference>
<dbReference type="PANTHER" id="PTHR10887:SF341">
    <property type="entry name" value="NFX1-TYPE ZINC FINGER-CONTAINING PROTEIN 1"/>
    <property type="match status" value="1"/>
</dbReference>
<gene>
    <name evidence="5" type="ORF">ACJMK2_009666</name>
</gene>
<feature type="domain" description="DNA2/NAM7 helicase-like C-terminal" evidence="3">
    <location>
        <begin position="1273"/>
        <end position="1462"/>
    </location>
</feature>
<keyword evidence="6" id="KW-1185">Reference proteome</keyword>
<feature type="compositionally biased region" description="Basic and acidic residues" evidence="1">
    <location>
        <begin position="137"/>
        <end position="147"/>
    </location>
</feature>
<accession>A0ABD3VCY3</accession>
<feature type="region of interest" description="Disordered" evidence="1">
    <location>
        <begin position="204"/>
        <end position="239"/>
    </location>
</feature>
<feature type="compositionally biased region" description="Basic residues" evidence="1">
    <location>
        <begin position="167"/>
        <end position="177"/>
    </location>
</feature>
<dbReference type="InterPro" id="IPR045055">
    <property type="entry name" value="DNA2/NAM7-like"/>
</dbReference>
<evidence type="ECO:0008006" key="7">
    <source>
        <dbReference type="Google" id="ProtNLM"/>
    </source>
</evidence>
<sequence>MDDTDSKDREMYPIPIYMIGQSGTDYEGHTVKQNEHGGINQRSSVQQTSEHGLQKRGNIHFSNGRHRGHQSRPHNVRSKERSEPRDESSEQEIAGNAQNIPTSEFAQNPAQKRKQRGGNSSYINSQSREYNPRGQRARGDQRHKARDEIEETDAASNLQDISNGSHSRGRERGRKSLAGRGFYRTRRIEERESEAVNITFQESSPLGYGHQESEYKDAAKSNKHSTGMTQRETNDSARSSVRKIGYNALKEILEMEDVEEIVLRLNNLRGGFPDCLKQEVLKPDWIVLIVSIFKRACLSHKHTYVLDTFHLIHSSHFLDKVANVLSEVQLRSMATKGIWADTLQLSNFLDSLLCVLEKELELIPDSLVKCNNIILLLNEVVKMINNPDHATNILTKLHTLEQMKQAIIQDRDTREQQEAQYGAKRRPNMDDLPPPDNFRDISILPEMKDLQLNEKPFLRANKAEGKYKNLDDYLDIQFRLLREDYVKPLRDGISEYRLNLNQGDKLKKLQGLRLYYDVNVCRPQCSSSGLLYILQFNVQKFKNINWTSSRRLLHGSLVALTNDNFNTILFATVTNRDARELEKGFIQVRFENQLDRVIDITPSEIFVMAETPAYFEAYRHILKGLQEIHMSMPFQKYFVECETNISPPRYLLGGVRLYDFTPLMKSITVTPNFSQIGVLTTTRWPTSDELGLDSSQYKALQISLTKELAVIQGPPGTGKTFVGLKIAELLLHNHSVWKQVDATNPLLVVCYTNHALDQFLEGILRFCQEDIVRIGGRCNNDALKPFVLREVKIERRKERRVPSNIYRAEAQCRDNLKQLRESIESIGMKLQVCLLGILFVTKLKHVMTSNHFESLRKGDSDDIDKCLMLWLGVTDTLDAKKDAEDLEDSLQTRWKTAILQTPACMNKREADKHDNVWNLSLVDRARMYKLWVQQILEILKSRIDELGVNRTTHGISPETAMLLKQFKHIQSECQTSIVNEQILKIFLQERCQRQIKSLFDVQNDSLVNCKNLIEEWLCLTGTFTDEPLIKYALKEIEKDANVEEAVSEESDIEEDRALDDDDEDIFPVESTASSTAHPNNIKPRLTEDLALTFLINKKDENQSDDATKSWQTVSDKNKVKQRLRKILSSVSCMSDAEAGMVTDIWSLPKIKRHELYRYWLMRYRQELKKTVRVYETEYAKEINKLQEVHDDECLSILKSCQIIGMTTTGAAKYRHLIQSVKPKIVIVEEAAEVLESHIITTLNPECEHLILIGDHQQLRPTPCVYELAKKYHLDISLFERLVKNGVHCVTLLEQHRMRPEISVLVRHIYPNLMDHSLVKQYGNVKGLERNIFFIEHTHEESYNGESRSYSNEHEAKFISALAKHLLKQGYRRSQITILAPYVGQVLTIRRLLPKKEFEGLRVTAVDNFQGEENDIILLSMVRSTRDLAQTEGKKNPIGFLSIDNRVCVALSRAKMGFYVIGNFQLLLKYSDLWRKIVTSLQDTHEIGTHLSLGCKVHGTTINVACEEDFNQSPDGGCKLPCNAELPNCQHRCKRYCHIIDLDHKSYKCFQACNKLCKFGHKCKKQCFQTCGQCEEKVEKVIPMCKHKELIPCHIDPFNWKCKTQCKTKLACGHACKGACYLCAERHCHQEPCLEDIEVTCDCGHVVQIPCFKSTKDISCSMPCGKKLPCSHQCAGTCGECFGGKLHRGCDANCDRFHSCGHRCESKCSSICPPCSKRCRYSCPHDVLCNKKCSEKCTDCDESCAIRCAHGKCSKQCNEACDFRCDNPCLKYLKCRHLCMGLCGEECLCILCEKQKVLDVFNTGITQKSVFIRLHDCRCILEISGMDEWMKIDPSKGFFVRCPKCRRTMLKSRRYKDVIRKCFLTLYHSYKETYGTEHERRISLMELKSKIPELADIGCNDSEQQRLMRCLETEHLASLYYLNSVGRRIKYLSCLLNIEQFVNSYIDPNATYGNIQKAKNSLSKYRNLLAQDQYRGFCTDHFWVELGQELRRLEYLFKFAYIDSLKTRISLSEAVIYELPKVSVYLDDPSKYDKVKIIFQFVSTSAMNSGISIPPLESVNL</sequence>
<dbReference type="Gene3D" id="3.40.50.300">
    <property type="entry name" value="P-loop containing nucleotide triphosphate hydrolases"/>
    <property type="match status" value="3"/>
</dbReference>
<dbReference type="EMBL" id="JBJQND010000012">
    <property type="protein sequence ID" value="KAL3859446.1"/>
    <property type="molecule type" value="Genomic_DNA"/>
</dbReference>
<protein>
    <recommendedName>
        <fullName evidence="7">NFX1-type zinc finger-containing protein 1</fullName>
    </recommendedName>
</protein>
<feature type="domain" description="ZNFX1" evidence="4">
    <location>
        <begin position="508"/>
        <end position="611"/>
    </location>
</feature>
<dbReference type="Pfam" id="PF25396">
    <property type="entry name" value="ZNFX1"/>
    <property type="match status" value="1"/>
</dbReference>
<comment type="caution">
    <text evidence="5">The sequence shown here is derived from an EMBL/GenBank/DDBJ whole genome shotgun (WGS) entry which is preliminary data.</text>
</comment>
<feature type="region of interest" description="Disordered" evidence="1">
    <location>
        <begin position="1"/>
        <end position="178"/>
    </location>
</feature>
<dbReference type="InterPro" id="IPR027417">
    <property type="entry name" value="P-loop_NTPase"/>
</dbReference>
<dbReference type="Pfam" id="PF13086">
    <property type="entry name" value="AAA_11"/>
    <property type="match status" value="2"/>
</dbReference>